<evidence type="ECO:0000313" key="1">
    <source>
        <dbReference type="EMBL" id="AKN36522.1"/>
    </source>
</evidence>
<name>A0A0H3ZQ06_9VIBR</name>
<reference evidence="1" key="1">
    <citation type="journal article" date="2015" name="MBio">
        <title>Eco-Evolutionary Dynamics of Episomes among Ecologically Cohesive Bacterial Populations.</title>
        <authorList>
            <person name="Xue H."/>
            <person name="Cordero O.X."/>
            <person name="Camas F.M."/>
            <person name="Trimble W."/>
            <person name="Meyer F."/>
            <person name="Guglielmini J."/>
            <person name="Rocha E.P."/>
            <person name="Polz M.F."/>
        </authorList>
    </citation>
    <scope>NUCLEOTIDE SEQUENCE</scope>
    <source>
        <strain evidence="1">FF_266</strain>
    </source>
</reference>
<dbReference type="AlphaFoldDB" id="A0A0H3ZQ06"/>
<sequence>MSFLTIKQQTQSKLGQRDRLSAEKKIIAEFLDEIVSAPM</sequence>
<dbReference type="EMBL" id="KP795495">
    <property type="protein sequence ID" value="AKN36522.1"/>
    <property type="molecule type" value="Genomic_DNA"/>
</dbReference>
<organism evidence="1">
    <name type="scientific">Vibrio tasmaniensis</name>
    <dbReference type="NCBI Taxonomy" id="212663"/>
    <lineage>
        <taxon>Bacteria</taxon>
        <taxon>Pseudomonadati</taxon>
        <taxon>Pseudomonadota</taxon>
        <taxon>Gammaproteobacteria</taxon>
        <taxon>Vibrionales</taxon>
        <taxon>Vibrionaceae</taxon>
        <taxon>Vibrio</taxon>
    </lineage>
</organism>
<proteinExistence type="predicted"/>
<protein>
    <submittedName>
        <fullName evidence="1">Uncharacterized protein</fullName>
    </submittedName>
</protein>
<accession>A0A0H3ZQ06</accession>